<dbReference type="STRING" id="37658.SAMN05661086_02706"/>
<evidence type="ECO:0008006" key="3">
    <source>
        <dbReference type="Google" id="ProtNLM"/>
    </source>
</evidence>
<name>A0A1I6KTI4_9FIRM</name>
<sequence>MDNERSATIKIGDKEYELVLTTRATKAIAGRYGGLENLGEKLMKSENFEMALDEIVWLITLLANQSILIRNLKNKNAPEELLTEEEVELLTSPLDLAEYKSAITEAMFKGAKRNVESEEETPKNMEVG</sequence>
<proteinExistence type="predicted"/>
<dbReference type="OrthoDB" id="3078428at2"/>
<dbReference type="AlphaFoldDB" id="A0A1I6KTI4"/>
<evidence type="ECO:0000313" key="2">
    <source>
        <dbReference type="Proteomes" id="UP000199659"/>
    </source>
</evidence>
<protein>
    <recommendedName>
        <fullName evidence="3">Phage tail assembly chaperone protein, TAC</fullName>
    </recommendedName>
</protein>
<dbReference type="Proteomes" id="UP000199659">
    <property type="component" value="Unassembled WGS sequence"/>
</dbReference>
<evidence type="ECO:0000313" key="1">
    <source>
        <dbReference type="EMBL" id="SFR94563.1"/>
    </source>
</evidence>
<gene>
    <name evidence="1" type="ORF">SAMN05661086_02706</name>
</gene>
<keyword evidence="2" id="KW-1185">Reference proteome</keyword>
<dbReference type="EMBL" id="FOYZ01000010">
    <property type="protein sequence ID" value="SFR94563.1"/>
    <property type="molecule type" value="Genomic_DNA"/>
</dbReference>
<accession>A0A1I6KTI4</accession>
<reference evidence="1 2" key="1">
    <citation type="submission" date="2016-10" db="EMBL/GenBank/DDBJ databases">
        <authorList>
            <person name="de Groot N.N."/>
        </authorList>
    </citation>
    <scope>NUCLEOTIDE SEQUENCE [LARGE SCALE GENOMIC DNA]</scope>
    <source>
        <strain evidence="1 2">743A</strain>
    </source>
</reference>
<dbReference type="RefSeq" id="WP_012102977.1">
    <property type="nucleotide sequence ID" value="NZ_FOYZ01000010.1"/>
</dbReference>
<organism evidence="1 2">
    <name type="scientific">Anaeromicropila populeti</name>
    <dbReference type="NCBI Taxonomy" id="37658"/>
    <lineage>
        <taxon>Bacteria</taxon>
        <taxon>Bacillati</taxon>
        <taxon>Bacillota</taxon>
        <taxon>Clostridia</taxon>
        <taxon>Lachnospirales</taxon>
        <taxon>Lachnospiraceae</taxon>
        <taxon>Anaeromicropila</taxon>
    </lineage>
</organism>